<feature type="domain" description="FMN-binding" evidence="7">
    <location>
        <begin position="104"/>
        <end position="197"/>
    </location>
</feature>
<organism evidence="8">
    <name type="scientific">Leucothrix mucor</name>
    <dbReference type="NCBI Taxonomy" id="45248"/>
    <lineage>
        <taxon>Bacteria</taxon>
        <taxon>Pseudomonadati</taxon>
        <taxon>Pseudomonadota</taxon>
        <taxon>Gammaproteobacteria</taxon>
        <taxon>Thiotrichales</taxon>
        <taxon>Thiotrichaceae</taxon>
        <taxon>Leucothrix</taxon>
    </lineage>
</organism>
<reference evidence="8" key="1">
    <citation type="journal article" date="2020" name="mSystems">
        <title>Genome- and Community-Level Interaction Insights into Carbon Utilization and Element Cycling Functions of Hydrothermarchaeota in Hydrothermal Sediment.</title>
        <authorList>
            <person name="Zhou Z."/>
            <person name="Liu Y."/>
            <person name="Xu W."/>
            <person name="Pan J."/>
            <person name="Luo Z.H."/>
            <person name="Li M."/>
        </authorList>
    </citation>
    <scope>NUCLEOTIDE SEQUENCE [LARGE SCALE GENOMIC DNA]</scope>
    <source>
        <strain evidence="8">HyVt-493</strain>
    </source>
</reference>
<evidence type="ECO:0000256" key="1">
    <source>
        <dbReference type="ARBA" id="ARBA00022448"/>
    </source>
</evidence>
<comment type="caution">
    <text evidence="8">The sequence shown here is derived from an EMBL/GenBank/DDBJ whole genome shotgun (WGS) entry which is preliminary data.</text>
</comment>
<keyword evidence="4 6" id="KW-0288">FMN</keyword>
<dbReference type="NCBIfam" id="NF002519">
    <property type="entry name" value="PRK01908.1"/>
    <property type="match status" value="1"/>
</dbReference>
<keyword evidence="5 6" id="KW-0249">Electron transport</keyword>
<dbReference type="InterPro" id="IPR010209">
    <property type="entry name" value="Ion_transpt_RnfG/RsxG"/>
</dbReference>
<accession>A0A7V2SY57</accession>
<keyword evidence="6" id="KW-0812">Transmembrane</keyword>
<dbReference type="GO" id="GO:0009055">
    <property type="term" value="F:electron transfer activity"/>
    <property type="evidence" value="ECO:0007669"/>
    <property type="project" value="InterPro"/>
</dbReference>
<evidence type="ECO:0000256" key="5">
    <source>
        <dbReference type="ARBA" id="ARBA00022982"/>
    </source>
</evidence>
<dbReference type="AlphaFoldDB" id="A0A7V2SY57"/>
<dbReference type="NCBIfam" id="TIGR01947">
    <property type="entry name" value="rnfG"/>
    <property type="match status" value="1"/>
</dbReference>
<comment type="subunit">
    <text evidence="6">The complex is composed of six subunits: RnfA, RnfB, RnfC, RnfD, RnfE and RnfG.</text>
</comment>
<dbReference type="GO" id="GO:0005886">
    <property type="term" value="C:plasma membrane"/>
    <property type="evidence" value="ECO:0007669"/>
    <property type="project" value="UniProtKB-SubCell"/>
</dbReference>
<keyword evidence="6" id="KW-1278">Translocase</keyword>
<evidence type="ECO:0000256" key="3">
    <source>
        <dbReference type="ARBA" id="ARBA00022630"/>
    </source>
</evidence>
<dbReference type="SMART" id="SM00900">
    <property type="entry name" value="FMN_bind"/>
    <property type="match status" value="1"/>
</dbReference>
<evidence type="ECO:0000313" key="8">
    <source>
        <dbReference type="EMBL" id="HFC91590.1"/>
    </source>
</evidence>
<comment type="cofactor">
    <cofactor evidence="6">
        <name>FMN</name>
        <dbReference type="ChEBI" id="CHEBI:58210"/>
    </cofactor>
</comment>
<dbReference type="InterPro" id="IPR007329">
    <property type="entry name" value="FMN-bd"/>
</dbReference>
<keyword evidence="6" id="KW-1133">Transmembrane helix</keyword>
<comment type="subcellular location">
    <subcellularLocation>
        <location evidence="6">Cell inner membrane</location>
        <topology evidence="6">Single-pass membrane protein</topology>
    </subcellularLocation>
</comment>
<keyword evidence="6" id="KW-1003">Cell membrane</keyword>
<evidence type="ECO:0000256" key="6">
    <source>
        <dbReference type="HAMAP-Rule" id="MF_00479"/>
    </source>
</evidence>
<dbReference type="PANTHER" id="PTHR36118:SF1">
    <property type="entry name" value="ION-TRANSLOCATING OXIDOREDUCTASE COMPLEX SUBUNIT G"/>
    <property type="match status" value="1"/>
</dbReference>
<evidence type="ECO:0000256" key="2">
    <source>
        <dbReference type="ARBA" id="ARBA00022553"/>
    </source>
</evidence>
<keyword evidence="1 6" id="KW-0813">Transport</keyword>
<dbReference type="GO" id="GO:0022900">
    <property type="term" value="P:electron transport chain"/>
    <property type="evidence" value="ECO:0007669"/>
    <property type="project" value="UniProtKB-UniRule"/>
</dbReference>
<dbReference type="EMBL" id="DRMS01000086">
    <property type="protein sequence ID" value="HFC91590.1"/>
    <property type="molecule type" value="Genomic_DNA"/>
</dbReference>
<evidence type="ECO:0000256" key="4">
    <source>
        <dbReference type="ARBA" id="ARBA00022643"/>
    </source>
</evidence>
<dbReference type="GO" id="GO:0010181">
    <property type="term" value="F:FMN binding"/>
    <property type="evidence" value="ECO:0007669"/>
    <property type="project" value="InterPro"/>
</dbReference>
<proteinExistence type="inferred from homology"/>
<comment type="similarity">
    <text evidence="6">Belongs to the RnfG family.</text>
</comment>
<dbReference type="Pfam" id="PF04205">
    <property type="entry name" value="FMN_bind"/>
    <property type="match status" value="1"/>
</dbReference>
<dbReference type="EC" id="7.-.-.-" evidence="6"/>
<comment type="function">
    <text evidence="6">Part of a membrane-bound complex that couples electron transfer with translocation of ions across the membrane.</text>
</comment>
<dbReference type="PIRSF" id="PIRSF006091">
    <property type="entry name" value="E_trnsport_RnfG"/>
    <property type="match status" value="1"/>
</dbReference>
<keyword evidence="3 6" id="KW-0285">Flavoprotein</keyword>
<feature type="modified residue" description="FMN phosphoryl threonine" evidence="6">
    <location>
        <position position="180"/>
    </location>
</feature>
<keyword evidence="2 6" id="KW-0597">Phosphoprotein</keyword>
<protein>
    <recommendedName>
        <fullName evidence="6">Ion-translocating oxidoreductase complex subunit G</fullName>
        <ecNumber evidence="6">7.-.-.-</ecNumber>
    </recommendedName>
    <alternativeName>
        <fullName evidence="6">Rnf electron transport complex subunit G</fullName>
    </alternativeName>
</protein>
<dbReference type="HAMAP" id="MF_00479">
    <property type="entry name" value="RsxG_RnfG"/>
    <property type="match status" value="1"/>
</dbReference>
<keyword evidence="6" id="KW-0472">Membrane</keyword>
<name>A0A7V2SY57_LEUMU</name>
<keyword evidence="6" id="KW-0997">Cell inner membrane</keyword>
<sequence length="217" mass="24041">MRRLLNAMRKSSLLLSFYALVGVLFVATANLITHDQIAENQRMALQQKWNEVLDASHYANDLNNANKIISAEEIGLPYDATVYLARSKEGQPVAAIFRVTTLQGYSGAITLLVAVNYADQHLAGVRVVEHKETPGLGDKIEVAKSDWILGFKGKFLTNPSTKSWAVKRDGGEFDQFTGATITPRAIVNLVEDVLIYAHKNMQQLFKDPIANHTGDKK</sequence>
<evidence type="ECO:0000259" key="7">
    <source>
        <dbReference type="SMART" id="SM00900"/>
    </source>
</evidence>
<gene>
    <name evidence="8" type="primary">rsxG</name>
    <name evidence="6" type="synonym">rnfG</name>
    <name evidence="8" type="ORF">ENJ51_02120</name>
</gene>
<dbReference type="PANTHER" id="PTHR36118">
    <property type="entry name" value="ION-TRANSLOCATING OXIDOREDUCTASE COMPLEX SUBUNIT G"/>
    <property type="match status" value="1"/>
</dbReference>
<dbReference type="Proteomes" id="UP000885750">
    <property type="component" value="Unassembled WGS sequence"/>
</dbReference>